<evidence type="ECO:0000259" key="3">
    <source>
        <dbReference type="Pfam" id="PF01926"/>
    </source>
</evidence>
<sequence length="544" mass="60437">MDPRPLLSDCEPDQPQAADSAASTFSDGTASESVASGGQVPDACPEAASPGSSYTLVNDPQIPRLLGKIEEHVKTGFQDTRVLEAQPGFIEKVVKVPFQLILNHSCVVLGAAGAGKTTICKALGGDKFNPNVEAGPHLRNRTLNAQAFDLELEGLTKDLRLVLIDTPGWSHETSTDIKSQYKQILKDKHLVSEHTPHIIMLCVPVSSIRQFQRDEAKKMSNQLQELKFDRRFPIKVLPVATKADTEHRKELPELLSAIKSLAEEAFQNTGAEVEEPLSTSFPPGGQPQGVQELKALLERVLHSQLCSAEFRCLWQKALAQRVAADARMHCETFPQNDSALRVFKSGCCTVAAACGKHVERLDFDWRRATVEELPWSDIELIPTTEVETWKPPELSNCSRIRMGIRSRPGFAMTIAVAIMVVLTVIVMHCNSEWQWTQMTRRFEHAETASKLAQKKADEMSQKETALQEQLDQTKGTLKHEEAVDQTLAGTMCKWDVQSKQCLGLNPLAAVKSADKCQQACCKLGRELCSVWQYRHSGELERLHW</sequence>
<dbReference type="InterPro" id="IPR006073">
    <property type="entry name" value="GTP-bd"/>
</dbReference>
<evidence type="ECO:0000313" key="4">
    <source>
        <dbReference type="EMBL" id="CAK9083748.1"/>
    </source>
</evidence>
<reference evidence="4 5" key="1">
    <citation type="submission" date="2024-02" db="EMBL/GenBank/DDBJ databases">
        <authorList>
            <person name="Chen Y."/>
            <person name="Shah S."/>
            <person name="Dougan E. K."/>
            <person name="Thang M."/>
            <person name="Chan C."/>
        </authorList>
    </citation>
    <scope>NUCLEOTIDE SEQUENCE [LARGE SCALE GENOMIC DNA]</scope>
</reference>
<accession>A0ABP0Q6W0</accession>
<feature type="compositionally biased region" description="Polar residues" evidence="1">
    <location>
        <begin position="21"/>
        <end position="36"/>
    </location>
</feature>
<dbReference type="InterPro" id="IPR027417">
    <property type="entry name" value="P-loop_NTPase"/>
</dbReference>
<feature type="region of interest" description="Disordered" evidence="1">
    <location>
        <begin position="1"/>
        <end position="52"/>
    </location>
</feature>
<protein>
    <recommendedName>
        <fullName evidence="3">G domain-containing protein</fullName>
    </recommendedName>
</protein>
<proteinExistence type="predicted"/>
<keyword evidence="2" id="KW-0472">Membrane</keyword>
<keyword evidence="5" id="KW-1185">Reference proteome</keyword>
<evidence type="ECO:0000256" key="1">
    <source>
        <dbReference type="SAM" id="MobiDB-lite"/>
    </source>
</evidence>
<keyword evidence="2" id="KW-1133">Transmembrane helix</keyword>
<comment type="caution">
    <text evidence="4">The sequence shown here is derived from an EMBL/GenBank/DDBJ whole genome shotgun (WGS) entry which is preliminary data.</text>
</comment>
<feature type="compositionally biased region" description="Polar residues" evidence="1">
    <location>
        <begin position="462"/>
        <end position="473"/>
    </location>
</feature>
<dbReference type="CDD" id="cd00882">
    <property type="entry name" value="Ras_like_GTPase"/>
    <property type="match status" value="1"/>
</dbReference>
<dbReference type="SUPFAM" id="SSF52540">
    <property type="entry name" value="P-loop containing nucleoside triphosphate hydrolases"/>
    <property type="match status" value="1"/>
</dbReference>
<dbReference type="Pfam" id="PF01926">
    <property type="entry name" value="MMR_HSR1"/>
    <property type="match status" value="1"/>
</dbReference>
<feature type="domain" description="G" evidence="3">
    <location>
        <begin position="106"/>
        <end position="212"/>
    </location>
</feature>
<name>A0ABP0Q6W0_9DINO</name>
<feature type="transmembrane region" description="Helical" evidence="2">
    <location>
        <begin position="409"/>
        <end position="428"/>
    </location>
</feature>
<feature type="region of interest" description="Disordered" evidence="1">
    <location>
        <begin position="453"/>
        <end position="473"/>
    </location>
</feature>
<dbReference type="EMBL" id="CAXAMN010024095">
    <property type="protein sequence ID" value="CAK9083748.1"/>
    <property type="molecule type" value="Genomic_DNA"/>
</dbReference>
<evidence type="ECO:0000256" key="2">
    <source>
        <dbReference type="SAM" id="Phobius"/>
    </source>
</evidence>
<dbReference type="Proteomes" id="UP001642484">
    <property type="component" value="Unassembled WGS sequence"/>
</dbReference>
<dbReference type="Gene3D" id="3.40.50.300">
    <property type="entry name" value="P-loop containing nucleotide triphosphate hydrolases"/>
    <property type="match status" value="1"/>
</dbReference>
<organism evidence="4 5">
    <name type="scientific">Durusdinium trenchii</name>
    <dbReference type="NCBI Taxonomy" id="1381693"/>
    <lineage>
        <taxon>Eukaryota</taxon>
        <taxon>Sar</taxon>
        <taxon>Alveolata</taxon>
        <taxon>Dinophyceae</taxon>
        <taxon>Suessiales</taxon>
        <taxon>Symbiodiniaceae</taxon>
        <taxon>Durusdinium</taxon>
    </lineage>
</organism>
<evidence type="ECO:0000313" key="5">
    <source>
        <dbReference type="Proteomes" id="UP001642484"/>
    </source>
</evidence>
<gene>
    <name evidence="4" type="ORF">CCMP2556_LOCUS40803</name>
</gene>
<keyword evidence="2" id="KW-0812">Transmembrane</keyword>